<dbReference type="Proteomes" id="UP000249390">
    <property type="component" value="Unassembled WGS sequence"/>
</dbReference>
<keyword evidence="1" id="KW-1133">Transmembrane helix</keyword>
<comment type="caution">
    <text evidence="2">The sequence shown here is derived from an EMBL/GenBank/DDBJ whole genome shotgun (WGS) entry which is preliminary data.</text>
</comment>
<name>A0A328DJ66_9ASTE</name>
<feature type="transmembrane region" description="Helical" evidence="1">
    <location>
        <begin position="6"/>
        <end position="23"/>
    </location>
</feature>
<reference evidence="2 3" key="1">
    <citation type="submission" date="2018-06" db="EMBL/GenBank/DDBJ databases">
        <title>The Genome of Cuscuta australis (Dodder) Provides Insight into the Evolution of Plant Parasitism.</title>
        <authorList>
            <person name="Liu H."/>
        </authorList>
    </citation>
    <scope>NUCLEOTIDE SEQUENCE [LARGE SCALE GENOMIC DNA]</scope>
    <source>
        <strain evidence="3">cv. Yunnan</strain>
        <tissue evidence="2">Vines</tissue>
    </source>
</reference>
<protein>
    <recommendedName>
        <fullName evidence="4">Replication factor A C-terminal domain-containing protein</fullName>
    </recommendedName>
</protein>
<evidence type="ECO:0000313" key="2">
    <source>
        <dbReference type="EMBL" id="RAL45554.1"/>
    </source>
</evidence>
<accession>A0A328DJ66</accession>
<evidence type="ECO:0000256" key="1">
    <source>
        <dbReference type="SAM" id="Phobius"/>
    </source>
</evidence>
<evidence type="ECO:0008006" key="4">
    <source>
        <dbReference type="Google" id="ProtNLM"/>
    </source>
</evidence>
<dbReference type="Gene3D" id="2.40.50.140">
    <property type="entry name" value="Nucleic acid-binding proteins"/>
    <property type="match status" value="1"/>
</dbReference>
<evidence type="ECO:0000313" key="3">
    <source>
        <dbReference type="Proteomes" id="UP000249390"/>
    </source>
</evidence>
<organism evidence="2 3">
    <name type="scientific">Cuscuta australis</name>
    <dbReference type="NCBI Taxonomy" id="267555"/>
    <lineage>
        <taxon>Eukaryota</taxon>
        <taxon>Viridiplantae</taxon>
        <taxon>Streptophyta</taxon>
        <taxon>Embryophyta</taxon>
        <taxon>Tracheophyta</taxon>
        <taxon>Spermatophyta</taxon>
        <taxon>Magnoliopsida</taxon>
        <taxon>eudicotyledons</taxon>
        <taxon>Gunneridae</taxon>
        <taxon>Pentapetalae</taxon>
        <taxon>asterids</taxon>
        <taxon>lamiids</taxon>
        <taxon>Solanales</taxon>
        <taxon>Convolvulaceae</taxon>
        <taxon>Cuscuteae</taxon>
        <taxon>Cuscuta</taxon>
        <taxon>Cuscuta subgen. Grammica</taxon>
        <taxon>Cuscuta sect. Cleistogrammica</taxon>
    </lineage>
</organism>
<keyword evidence="1" id="KW-0812">Transmembrane</keyword>
<dbReference type="EMBL" id="NQVE01000130">
    <property type="protein sequence ID" value="RAL45554.1"/>
    <property type="molecule type" value="Genomic_DNA"/>
</dbReference>
<proteinExistence type="predicted"/>
<dbReference type="AlphaFoldDB" id="A0A328DJ66"/>
<keyword evidence="3" id="KW-1185">Reference proteome</keyword>
<dbReference type="InterPro" id="IPR012340">
    <property type="entry name" value="NA-bd_OB-fold"/>
</dbReference>
<keyword evidence="1" id="KW-0472">Membrane</keyword>
<sequence>MYIEFQTYFIHVTTIILFPYMFSRKKIHKRRYKVIVRVVDESGGGHATSVMFDKECTKVLVISAFLLREPMNERNLDPDTLPQELDGMVCEKALFKDYVRKQTYSPTKKRTHIFSVGRLVTDPKVLAKYKEVVERTTLDDLWDQVEDLSQTVGKIGSNDVFESQNSGTNSVKEILIEPNNPIKRRLFDESSTS</sequence>
<gene>
    <name evidence="2" type="ORF">DM860_018149</name>
</gene>